<evidence type="ECO:0000313" key="1">
    <source>
        <dbReference type="EMBL" id="KAG8639535.1"/>
    </source>
</evidence>
<name>A0ACB7GH19_MANES</name>
<dbReference type="Proteomes" id="UP000091857">
    <property type="component" value="Chromosome 14"/>
</dbReference>
<comment type="caution">
    <text evidence="1">The sequence shown here is derived from an EMBL/GenBank/DDBJ whole genome shotgun (WGS) entry which is preliminary data.</text>
</comment>
<reference evidence="2" key="1">
    <citation type="journal article" date="2016" name="Nat. Biotechnol.">
        <title>Sequencing wild and cultivated cassava and related species reveals extensive interspecific hybridization and genetic diversity.</title>
        <authorList>
            <person name="Bredeson J.V."/>
            <person name="Lyons J.B."/>
            <person name="Prochnik S.E."/>
            <person name="Wu G.A."/>
            <person name="Ha C.M."/>
            <person name="Edsinger-Gonzales E."/>
            <person name="Grimwood J."/>
            <person name="Schmutz J."/>
            <person name="Rabbi I.Y."/>
            <person name="Egesi C."/>
            <person name="Nauluvula P."/>
            <person name="Lebot V."/>
            <person name="Ndunguru J."/>
            <person name="Mkamilo G."/>
            <person name="Bart R.S."/>
            <person name="Setter T.L."/>
            <person name="Gleadow R.M."/>
            <person name="Kulakow P."/>
            <person name="Ferguson M.E."/>
            <person name="Rounsley S."/>
            <person name="Rokhsar D.S."/>
        </authorList>
    </citation>
    <scope>NUCLEOTIDE SEQUENCE [LARGE SCALE GENOMIC DNA]</scope>
    <source>
        <strain evidence="2">cv. AM560-2</strain>
    </source>
</reference>
<protein>
    <submittedName>
        <fullName evidence="1">Uncharacterized protein</fullName>
    </submittedName>
</protein>
<accession>A0ACB7GH19</accession>
<gene>
    <name evidence="1" type="ORF">MANES_14G153700v8</name>
</gene>
<organism evidence="1 2">
    <name type="scientific">Manihot esculenta</name>
    <name type="common">Cassava</name>
    <name type="synonym">Jatropha manihot</name>
    <dbReference type="NCBI Taxonomy" id="3983"/>
    <lineage>
        <taxon>Eukaryota</taxon>
        <taxon>Viridiplantae</taxon>
        <taxon>Streptophyta</taxon>
        <taxon>Embryophyta</taxon>
        <taxon>Tracheophyta</taxon>
        <taxon>Spermatophyta</taxon>
        <taxon>Magnoliopsida</taxon>
        <taxon>eudicotyledons</taxon>
        <taxon>Gunneridae</taxon>
        <taxon>Pentapetalae</taxon>
        <taxon>rosids</taxon>
        <taxon>fabids</taxon>
        <taxon>Malpighiales</taxon>
        <taxon>Euphorbiaceae</taxon>
        <taxon>Crotonoideae</taxon>
        <taxon>Manihoteae</taxon>
        <taxon>Manihot</taxon>
    </lineage>
</organism>
<keyword evidence="2" id="KW-1185">Reference proteome</keyword>
<dbReference type="EMBL" id="CM004400">
    <property type="protein sequence ID" value="KAG8639535.1"/>
    <property type="molecule type" value="Genomic_DNA"/>
</dbReference>
<proteinExistence type="predicted"/>
<sequence length="649" mass="70338">MSCLALALQPANGSDILIQTREWFPPARALVATSAFRKTRFAFAASKLNPNNPNHYSDDSAADSIGDDPLAASSGQLIVGVESRYRVVYRLVNGIYVLGITTADQDNSINVFECIHIVNQSVSVIVTACRGVDVTPEKLNRKYAEIYMALDIVLRGVSNIRLAAMLASMHGDGIAKMVHSLLDTENKIRGAETWPAVEVHAAEHQASIEAFSNVRFELPAETIAAGDEVAASLAPVASEQQDQKPEKQEEPEAPKDPFAASDSLNKQEDLVGEFKKDKNQSTDLSLALAGLEVTTLPPAEATQATHINVEGFEGDYGGIEFSSEQASLGETFEGFSDAWGGGLDASEFVGPKKIPKQQGLGGLELLQTGDSGDKAAAAKAASGAAGTPLENLLVQRTEMKGPEMYIVEEINAEFRESLLARVGLMGVVYLRTLPPKTAGDKETEFSFRVDNTSAVKRFIMQSSKVSSLGNGMFHVRTAPSDEPLPILKYSLLPRLTPLPLRVRLIQRRSGTLLSMMIQYASNPDLQVPLSDVTFILKLPVDPTLLKVSPKAVLNRAERELKWHVPEIPLKGSPGRLRARIPVDSSEGEGDEEIEAFGYVNFSMQGTTLSGVCLQPATEGKTDFYEKKAKNNISLAESQRPQKAEEEIKT</sequence>
<evidence type="ECO:0000313" key="2">
    <source>
        <dbReference type="Proteomes" id="UP000091857"/>
    </source>
</evidence>